<dbReference type="EMBL" id="CM001222">
    <property type="protein sequence ID" value="KEH25312.1"/>
    <property type="molecule type" value="Genomic_DNA"/>
</dbReference>
<dbReference type="InterPro" id="IPR013178">
    <property type="entry name" value="Histone_AcTrfase_Rtt109/CBP"/>
</dbReference>
<dbReference type="PANTHER" id="PTHR13808:SF53">
    <property type="entry name" value="HISTONE ACETYLTRANSFERASE HAC2"/>
    <property type="match status" value="1"/>
</dbReference>
<keyword evidence="4" id="KW-0479">Metal-binding</keyword>
<name>A0A072U6L9_MEDTR</name>
<dbReference type="GO" id="GO:0045944">
    <property type="term" value="P:positive regulation of transcription by RNA polymerase II"/>
    <property type="evidence" value="ECO:0000318"/>
    <property type="project" value="GO_Central"/>
</dbReference>
<keyword evidence="13" id="KW-1185">Reference proteome</keyword>
<keyword evidence="3" id="KW-0808">Transferase</keyword>
<evidence type="ECO:0000313" key="12">
    <source>
        <dbReference type="EnsemblPlants" id="KEH25312"/>
    </source>
</evidence>
<dbReference type="EC" id="2.3.1.48" evidence="2"/>
<protein>
    <recommendedName>
        <fullName evidence="2">histone acetyltransferase</fullName>
        <ecNumber evidence="2">2.3.1.48</ecNumber>
    </recommendedName>
</protein>
<dbReference type="InterPro" id="IPR000197">
    <property type="entry name" value="Znf_TAZ"/>
</dbReference>
<reference evidence="11 13" key="1">
    <citation type="journal article" date="2011" name="Nature">
        <title>The Medicago genome provides insight into the evolution of rhizobial symbioses.</title>
        <authorList>
            <person name="Young N.D."/>
            <person name="Debelle F."/>
            <person name="Oldroyd G.E."/>
            <person name="Geurts R."/>
            <person name="Cannon S.B."/>
            <person name="Udvardi M.K."/>
            <person name="Benedito V.A."/>
            <person name="Mayer K.F."/>
            <person name="Gouzy J."/>
            <person name="Schoof H."/>
            <person name="Van de Peer Y."/>
            <person name="Proost S."/>
            <person name="Cook D.R."/>
            <person name="Meyers B.C."/>
            <person name="Spannagl M."/>
            <person name="Cheung F."/>
            <person name="De Mita S."/>
            <person name="Krishnakumar V."/>
            <person name="Gundlach H."/>
            <person name="Zhou S."/>
            <person name="Mudge J."/>
            <person name="Bharti A.K."/>
            <person name="Murray J.D."/>
            <person name="Naoumkina M.A."/>
            <person name="Rosen B."/>
            <person name="Silverstein K.A."/>
            <person name="Tang H."/>
            <person name="Rombauts S."/>
            <person name="Zhao P.X."/>
            <person name="Zhou P."/>
            <person name="Barbe V."/>
            <person name="Bardou P."/>
            <person name="Bechner M."/>
            <person name="Bellec A."/>
            <person name="Berger A."/>
            <person name="Berges H."/>
            <person name="Bidwell S."/>
            <person name="Bisseling T."/>
            <person name="Choisne N."/>
            <person name="Couloux A."/>
            <person name="Denny R."/>
            <person name="Deshpande S."/>
            <person name="Dai X."/>
            <person name="Doyle J.J."/>
            <person name="Dudez A.M."/>
            <person name="Farmer A.D."/>
            <person name="Fouteau S."/>
            <person name="Franken C."/>
            <person name="Gibelin C."/>
            <person name="Gish J."/>
            <person name="Goldstein S."/>
            <person name="Gonzalez A.J."/>
            <person name="Green P.J."/>
            <person name="Hallab A."/>
            <person name="Hartog M."/>
            <person name="Hua A."/>
            <person name="Humphray S.J."/>
            <person name="Jeong D.H."/>
            <person name="Jing Y."/>
            <person name="Jocker A."/>
            <person name="Kenton S.M."/>
            <person name="Kim D.J."/>
            <person name="Klee K."/>
            <person name="Lai H."/>
            <person name="Lang C."/>
            <person name="Lin S."/>
            <person name="Macmil S.L."/>
            <person name="Magdelenat G."/>
            <person name="Matthews L."/>
            <person name="McCorrison J."/>
            <person name="Monaghan E.L."/>
            <person name="Mun J.H."/>
            <person name="Najar F.Z."/>
            <person name="Nicholson C."/>
            <person name="Noirot C."/>
            <person name="O'Bleness M."/>
            <person name="Paule C.R."/>
            <person name="Poulain J."/>
            <person name="Prion F."/>
            <person name="Qin B."/>
            <person name="Qu C."/>
            <person name="Retzel E.F."/>
            <person name="Riddle C."/>
            <person name="Sallet E."/>
            <person name="Samain S."/>
            <person name="Samson N."/>
            <person name="Sanders I."/>
            <person name="Saurat O."/>
            <person name="Scarpelli C."/>
            <person name="Schiex T."/>
            <person name="Segurens B."/>
            <person name="Severin A.J."/>
            <person name="Sherrier D.J."/>
            <person name="Shi R."/>
            <person name="Sims S."/>
            <person name="Singer S.R."/>
            <person name="Sinharoy S."/>
            <person name="Sterck L."/>
            <person name="Viollet A."/>
            <person name="Wang B.B."/>
            <person name="Wang K."/>
            <person name="Wang M."/>
            <person name="Wang X."/>
            <person name="Warfsmann J."/>
            <person name="Weissenbach J."/>
            <person name="White D.D."/>
            <person name="White J.D."/>
            <person name="Wiley G.B."/>
            <person name="Wincker P."/>
            <person name="Xing Y."/>
            <person name="Yang L."/>
            <person name="Yao Z."/>
            <person name="Ying F."/>
            <person name="Zhai J."/>
            <person name="Zhou L."/>
            <person name="Zuber A."/>
            <person name="Denarie J."/>
            <person name="Dixon R.A."/>
            <person name="May G.D."/>
            <person name="Schwartz D.C."/>
            <person name="Rogers J."/>
            <person name="Quetier F."/>
            <person name="Town C.D."/>
            <person name="Roe B.A."/>
        </authorList>
    </citation>
    <scope>NUCLEOTIDE SEQUENCE [LARGE SCALE GENOMIC DNA]</scope>
    <source>
        <strain evidence="11">A17</strain>
        <strain evidence="12 13">cv. Jemalong A17</strain>
    </source>
</reference>
<evidence type="ECO:0000259" key="10">
    <source>
        <dbReference type="PROSITE" id="PS51727"/>
    </source>
</evidence>
<dbReference type="GO" id="GO:0008270">
    <property type="term" value="F:zinc ion binding"/>
    <property type="evidence" value="ECO:0007669"/>
    <property type="project" value="UniProtKB-KW"/>
</dbReference>
<evidence type="ECO:0000313" key="11">
    <source>
        <dbReference type="EMBL" id="KEH25312.1"/>
    </source>
</evidence>
<evidence type="ECO:0000256" key="1">
    <source>
        <dbReference type="ARBA" id="ARBA00004123"/>
    </source>
</evidence>
<dbReference type="EnsemblPlants" id="KEH25312">
    <property type="protein sequence ID" value="KEH25312"/>
    <property type="gene ID" value="MTR_6g017130"/>
</dbReference>
<dbReference type="GO" id="GO:0005667">
    <property type="term" value="C:transcription regulator complex"/>
    <property type="evidence" value="ECO:0000318"/>
    <property type="project" value="GO_Central"/>
</dbReference>
<evidence type="ECO:0000313" key="13">
    <source>
        <dbReference type="Proteomes" id="UP000002051"/>
    </source>
</evidence>
<keyword evidence="5" id="KW-0863">Zinc-finger</keyword>
<accession>A0A072U6L9</accession>
<dbReference type="GO" id="GO:0005634">
    <property type="term" value="C:nucleus"/>
    <property type="evidence" value="ECO:0007669"/>
    <property type="project" value="UniProtKB-SubCell"/>
</dbReference>
<organism evidence="11 13">
    <name type="scientific">Medicago truncatula</name>
    <name type="common">Barrel medic</name>
    <name type="synonym">Medicago tribuloides</name>
    <dbReference type="NCBI Taxonomy" id="3880"/>
    <lineage>
        <taxon>Eukaryota</taxon>
        <taxon>Viridiplantae</taxon>
        <taxon>Streptophyta</taxon>
        <taxon>Embryophyta</taxon>
        <taxon>Tracheophyta</taxon>
        <taxon>Spermatophyta</taxon>
        <taxon>Magnoliopsida</taxon>
        <taxon>eudicotyledons</taxon>
        <taxon>Gunneridae</taxon>
        <taxon>Pentapetalae</taxon>
        <taxon>rosids</taxon>
        <taxon>fabids</taxon>
        <taxon>Fabales</taxon>
        <taxon>Fabaceae</taxon>
        <taxon>Papilionoideae</taxon>
        <taxon>50 kb inversion clade</taxon>
        <taxon>NPAAA clade</taxon>
        <taxon>Hologalegina</taxon>
        <taxon>IRL clade</taxon>
        <taxon>Trifolieae</taxon>
        <taxon>Medicago</taxon>
    </lineage>
</organism>
<dbReference type="AlphaFoldDB" id="A0A072U6L9"/>
<dbReference type="GO" id="GO:0000123">
    <property type="term" value="C:histone acetyltransferase complex"/>
    <property type="evidence" value="ECO:0000318"/>
    <property type="project" value="GO_Central"/>
</dbReference>
<evidence type="ECO:0000256" key="6">
    <source>
        <dbReference type="ARBA" id="ARBA00022833"/>
    </source>
</evidence>
<dbReference type="HOGENOM" id="CLU_708576_0_0_1"/>
<dbReference type="Proteomes" id="UP000002051">
    <property type="component" value="Chromosome 6"/>
</dbReference>
<dbReference type="STRING" id="3880.A0A072U6L9"/>
<evidence type="ECO:0000256" key="8">
    <source>
        <dbReference type="ARBA" id="ARBA00023163"/>
    </source>
</evidence>
<feature type="domain" description="CBP/p300-type HAT" evidence="10">
    <location>
        <begin position="1"/>
        <end position="331"/>
    </location>
</feature>
<dbReference type="SUPFAM" id="SSF57933">
    <property type="entry name" value="TAZ domain"/>
    <property type="match status" value="1"/>
</dbReference>
<dbReference type="GO" id="GO:0031490">
    <property type="term" value="F:chromatin DNA binding"/>
    <property type="evidence" value="ECO:0000318"/>
    <property type="project" value="GO_Central"/>
</dbReference>
<keyword evidence="9" id="KW-0539">Nucleus</keyword>
<dbReference type="PANTHER" id="PTHR13808">
    <property type="entry name" value="CBP/P300-RELATED"/>
    <property type="match status" value="1"/>
</dbReference>
<comment type="subcellular location">
    <subcellularLocation>
        <location evidence="1">Nucleus</location>
    </subcellularLocation>
</comment>
<gene>
    <name evidence="11" type="ordered locus">MTR_6g017130</name>
</gene>
<evidence type="ECO:0000256" key="2">
    <source>
        <dbReference type="ARBA" id="ARBA00013184"/>
    </source>
</evidence>
<reference evidence="12" key="3">
    <citation type="submission" date="2015-04" db="UniProtKB">
        <authorList>
            <consortium name="EnsemblPlants"/>
        </authorList>
    </citation>
    <scope>IDENTIFICATION</scope>
    <source>
        <strain evidence="12">cv. Jemalong A17</strain>
    </source>
</reference>
<dbReference type="Pfam" id="PF02135">
    <property type="entry name" value="zf-TAZ"/>
    <property type="match status" value="1"/>
</dbReference>
<evidence type="ECO:0000256" key="7">
    <source>
        <dbReference type="ARBA" id="ARBA00023015"/>
    </source>
</evidence>
<dbReference type="InterPro" id="IPR031162">
    <property type="entry name" value="CBP_P300_HAT"/>
</dbReference>
<evidence type="ECO:0000256" key="3">
    <source>
        <dbReference type="ARBA" id="ARBA00022679"/>
    </source>
</evidence>
<sequence length="390" mass="45532">MAANSDPTNNAVSQNRKIGELSKDVNSKIGYNTGKRWSDDKNNALKSFLDAKSRKDINWKDIRDEEKLFGRDLNAIQDKARKFFKKEIQDPKIRYNIGKPWSDDENNALKPFLYAISWKEINWEDIRDEEKLFGRDLNAIQDKARKNFKKERQDPKIRYNIGKPWSDDENNALKSFLDAKSWKDINWKDIRDEEKLFGRDLNAIQDKAMKISNIRLNTFRHKIKYASFSSSESGSGLAFEATIATNKCQIEHCHSSDKQTSKKGEVHTLCQAVDDFPSDTKHNDIVLKSGLFENRDNFLIFCQKSQFQFDTLRRAKYSSMMNLYHLLLSIKKLFSHACKCKIRVNGGCPHCKKIWFILTTHSRDCKDSECRIPRCSDLKKHVVERRSMHS</sequence>
<evidence type="ECO:0000256" key="4">
    <source>
        <dbReference type="ARBA" id="ARBA00022723"/>
    </source>
</evidence>
<evidence type="ECO:0000256" key="5">
    <source>
        <dbReference type="ARBA" id="ARBA00022771"/>
    </source>
</evidence>
<dbReference type="PROSITE" id="PS51727">
    <property type="entry name" value="CBP_P300_HAT"/>
    <property type="match status" value="1"/>
</dbReference>
<keyword evidence="6" id="KW-0862">Zinc</keyword>
<dbReference type="SMART" id="SM00551">
    <property type="entry name" value="ZnF_TAZ"/>
    <property type="match status" value="1"/>
</dbReference>
<dbReference type="InterPro" id="IPR035898">
    <property type="entry name" value="TAZ_dom_sf"/>
</dbReference>
<dbReference type="Gene3D" id="1.20.1020.10">
    <property type="entry name" value="TAZ domain"/>
    <property type="match status" value="1"/>
</dbReference>
<evidence type="ECO:0000256" key="9">
    <source>
        <dbReference type="ARBA" id="ARBA00023242"/>
    </source>
</evidence>
<reference evidence="11 13" key="2">
    <citation type="journal article" date="2014" name="BMC Genomics">
        <title>An improved genome release (version Mt4.0) for the model legume Medicago truncatula.</title>
        <authorList>
            <person name="Tang H."/>
            <person name="Krishnakumar V."/>
            <person name="Bidwell S."/>
            <person name="Rosen B."/>
            <person name="Chan A."/>
            <person name="Zhou S."/>
            <person name="Gentzbittel L."/>
            <person name="Childs K.L."/>
            <person name="Yandell M."/>
            <person name="Gundlach H."/>
            <person name="Mayer K.F."/>
            <person name="Schwartz D.C."/>
            <person name="Town C.D."/>
        </authorList>
    </citation>
    <scope>GENOME REANNOTATION</scope>
    <source>
        <strain evidence="11">A17</strain>
        <strain evidence="12 13">cv. Jemalong A17</strain>
    </source>
</reference>
<dbReference type="GO" id="GO:0003713">
    <property type="term" value="F:transcription coactivator activity"/>
    <property type="evidence" value="ECO:0000318"/>
    <property type="project" value="GO_Central"/>
</dbReference>
<proteinExistence type="predicted"/>
<keyword evidence="8" id="KW-0804">Transcription</keyword>
<keyword evidence="7" id="KW-0805">Transcription regulation</keyword>
<dbReference type="GO" id="GO:0004402">
    <property type="term" value="F:histone acetyltransferase activity"/>
    <property type="evidence" value="ECO:0000318"/>
    <property type="project" value="GO_Central"/>
</dbReference>